<dbReference type="SUPFAM" id="SSF54506">
    <property type="entry name" value="Diaminopimelate epimerase-like"/>
    <property type="match status" value="1"/>
</dbReference>
<dbReference type="PIRSF" id="PIRSF029792">
    <property type="entry name" value="Pro_racemase"/>
    <property type="match status" value="1"/>
</dbReference>
<dbReference type="STRING" id="1137991.SAMN05660642_00753"/>
<comment type="similarity">
    <text evidence="1">Belongs to the proline racemase family.</text>
</comment>
<dbReference type="GO" id="GO:0047580">
    <property type="term" value="F:4-hydroxyproline epimerase activity"/>
    <property type="evidence" value="ECO:0007669"/>
    <property type="project" value="TreeGrafter"/>
</dbReference>
<evidence type="ECO:0000313" key="4">
    <source>
        <dbReference type="Proteomes" id="UP000198680"/>
    </source>
</evidence>
<protein>
    <submittedName>
        <fullName evidence="3">Proline racemase</fullName>
    </submittedName>
</protein>
<dbReference type="PANTHER" id="PTHR33442:SF5">
    <property type="entry name" value="BIFUNCTIONAL TRANS-3-HYDROXY-L-PROLINE DEHYDRATASE_2-EPIMERASE"/>
    <property type="match status" value="1"/>
</dbReference>
<dbReference type="Pfam" id="PF05544">
    <property type="entry name" value="Pro_racemase"/>
    <property type="match status" value="1"/>
</dbReference>
<evidence type="ECO:0000313" key="3">
    <source>
        <dbReference type="EMBL" id="SDL76981.1"/>
    </source>
</evidence>
<evidence type="ECO:0000256" key="1">
    <source>
        <dbReference type="ARBA" id="ARBA00007529"/>
    </source>
</evidence>
<dbReference type="PANTHER" id="PTHR33442">
    <property type="entry name" value="TRANS-3-HYDROXY-L-PROLINE DEHYDRATASE"/>
    <property type="match status" value="1"/>
</dbReference>
<dbReference type="AlphaFoldDB" id="A0A1G9MSK6"/>
<dbReference type="InterPro" id="IPR008794">
    <property type="entry name" value="Pro_racemase_fam"/>
</dbReference>
<feature type="active site" description="Proton donor" evidence="2">
    <location>
        <position position="272"/>
    </location>
</feature>
<organism evidence="3 4">
    <name type="scientific">Geodermatophilus siccatus</name>
    <dbReference type="NCBI Taxonomy" id="1137991"/>
    <lineage>
        <taxon>Bacteria</taxon>
        <taxon>Bacillati</taxon>
        <taxon>Actinomycetota</taxon>
        <taxon>Actinomycetes</taxon>
        <taxon>Geodermatophilales</taxon>
        <taxon>Geodermatophilaceae</taxon>
        <taxon>Geodermatophilus</taxon>
    </lineage>
</organism>
<feature type="active site" description="Proton acceptor" evidence="2">
    <location>
        <position position="96"/>
    </location>
</feature>
<dbReference type="SFLD" id="SFLDS00028">
    <property type="entry name" value="Proline_Racemase"/>
    <property type="match status" value="1"/>
</dbReference>
<gene>
    <name evidence="3" type="ORF">SAMN05660642_00753</name>
</gene>
<proteinExistence type="inferred from homology"/>
<keyword evidence="4" id="KW-1185">Reference proteome</keyword>
<dbReference type="Proteomes" id="UP000198680">
    <property type="component" value="Unassembled WGS sequence"/>
</dbReference>
<evidence type="ECO:0000256" key="2">
    <source>
        <dbReference type="PIRSR" id="PIRSR029792-1"/>
    </source>
</evidence>
<dbReference type="Gene3D" id="3.10.310.10">
    <property type="entry name" value="Diaminopimelate Epimerase, Chain A, domain 1"/>
    <property type="match status" value="2"/>
</dbReference>
<sequence>MVTPSSTGTTGIASIDVHAEGEPGRILLGAHLLVRGATWPERMRWCATELDWLRRLLLREPRGHPSMCAVLVLPPLDPRADVGIIVLEQGGFRPMSGSNTMCAVTALLETGSLPATEPETVVRIDTAVGPVEATARVEGGRVRWVRVRNVPSFAWALDEPIAVPEYGTVAADIAFGGQFYVQARAADMGVTLGPEHAPAIARAGTALLAAAREQVPVAHPEKPDVGEIALVMLHGPGDSAGVSGRNSVVLPAGRIALDDPTSWRGTLDRSPCGTGTCARMAALHARGELDLGVPFVHQGVLGTTFRGLLHESTTVGGRDAVVPSIQGRAWITGYAQHVLQPDDPFPTGLTVGDIWSTVRD</sequence>
<reference evidence="4" key="1">
    <citation type="submission" date="2016-10" db="EMBL/GenBank/DDBJ databases">
        <authorList>
            <person name="Varghese N."/>
            <person name="Submissions S."/>
        </authorList>
    </citation>
    <scope>NUCLEOTIDE SEQUENCE [LARGE SCALE GENOMIC DNA]</scope>
    <source>
        <strain evidence="4">DSM 45419</strain>
    </source>
</reference>
<dbReference type="RefSeq" id="WP_091214039.1">
    <property type="nucleotide sequence ID" value="NZ_FNHE01000002.1"/>
</dbReference>
<dbReference type="EMBL" id="FNHE01000002">
    <property type="protein sequence ID" value="SDL76981.1"/>
    <property type="molecule type" value="Genomic_DNA"/>
</dbReference>
<dbReference type="OrthoDB" id="181267at2"/>
<name>A0A1G9MSK6_9ACTN</name>
<accession>A0A1G9MSK6</accession>